<name>A0A1Y4T4A9_9FIRM</name>
<dbReference type="Pfam" id="PF13472">
    <property type="entry name" value="Lipase_GDSL_2"/>
    <property type="match status" value="1"/>
</dbReference>
<organism evidence="2 3">
    <name type="scientific">Massilimicrobiota timonensis</name>
    <dbReference type="NCBI Taxonomy" id="1776392"/>
    <lineage>
        <taxon>Bacteria</taxon>
        <taxon>Bacillati</taxon>
        <taxon>Bacillota</taxon>
        <taxon>Erysipelotrichia</taxon>
        <taxon>Erysipelotrichales</taxon>
        <taxon>Erysipelotrichaceae</taxon>
        <taxon>Massilimicrobiota</taxon>
    </lineage>
</organism>
<protein>
    <recommendedName>
        <fullName evidence="1">SGNH hydrolase-type esterase domain-containing protein</fullName>
    </recommendedName>
</protein>
<keyword evidence="3" id="KW-1185">Reference proteome</keyword>
<dbReference type="InterPro" id="IPR013830">
    <property type="entry name" value="SGNH_hydro"/>
</dbReference>
<dbReference type="RefSeq" id="WP_087357330.1">
    <property type="nucleotide sequence ID" value="NZ_NFLJ01000006.1"/>
</dbReference>
<dbReference type="AlphaFoldDB" id="A0A1Y4T4A9"/>
<dbReference type="InterPro" id="IPR036514">
    <property type="entry name" value="SGNH_hydro_sf"/>
</dbReference>
<dbReference type="EMBL" id="NFLJ01000006">
    <property type="protein sequence ID" value="OUQ35783.1"/>
    <property type="molecule type" value="Genomic_DNA"/>
</dbReference>
<evidence type="ECO:0000313" key="3">
    <source>
        <dbReference type="Proteomes" id="UP000195305"/>
    </source>
</evidence>
<sequence length="218" mass="25550">MRESMKYDTNVYQLRESVLKRMIQIIQQQRYIQDNSIVFYGDSIIEYYDVEHVFKDLGPVYNCGIGGITSDMLLHFVDEGVIKYRPREVFILIGTNDLGNTIMASPRDIALNVKEMVEIIHYNLPECQIHLLSPIPCIEKLHGYQSMHQGLRSNDILQMIMKEYKRMIPYEYVHFINVYDSLFENGQLNANYFIDGLHINEDGYQVLTEVILKAIKEK</sequence>
<proteinExistence type="predicted"/>
<dbReference type="SUPFAM" id="SSF52266">
    <property type="entry name" value="SGNH hydrolase"/>
    <property type="match status" value="1"/>
</dbReference>
<evidence type="ECO:0000313" key="2">
    <source>
        <dbReference type="EMBL" id="OUQ35783.1"/>
    </source>
</evidence>
<comment type="caution">
    <text evidence="2">The sequence shown here is derived from an EMBL/GenBank/DDBJ whole genome shotgun (WGS) entry which is preliminary data.</text>
</comment>
<feature type="domain" description="SGNH hydrolase-type esterase" evidence="1">
    <location>
        <begin position="39"/>
        <end position="206"/>
    </location>
</feature>
<dbReference type="Proteomes" id="UP000195305">
    <property type="component" value="Unassembled WGS sequence"/>
</dbReference>
<dbReference type="OrthoDB" id="2513075at2"/>
<accession>A0A1Y4T4A9</accession>
<dbReference type="Gene3D" id="3.40.50.1110">
    <property type="entry name" value="SGNH hydrolase"/>
    <property type="match status" value="1"/>
</dbReference>
<gene>
    <name evidence="2" type="ORF">B5E75_03105</name>
</gene>
<dbReference type="InterPro" id="IPR051532">
    <property type="entry name" value="Ester_Hydrolysis_Enzymes"/>
</dbReference>
<reference evidence="2 3" key="1">
    <citation type="journal article" date="2018" name="BMC Genomics">
        <title>Whole genome sequencing and function prediction of 133 gut anaerobes isolated from chicken caecum in pure cultures.</title>
        <authorList>
            <person name="Medvecky M."/>
            <person name="Cejkova D."/>
            <person name="Polansky O."/>
            <person name="Karasova D."/>
            <person name="Kubasova T."/>
            <person name="Cizek A."/>
            <person name="Rychlik I."/>
        </authorList>
    </citation>
    <scope>NUCLEOTIDE SEQUENCE [LARGE SCALE GENOMIC DNA]</scope>
    <source>
        <strain evidence="2 3">An13</strain>
    </source>
</reference>
<dbReference type="PANTHER" id="PTHR30383">
    <property type="entry name" value="THIOESTERASE 1/PROTEASE 1/LYSOPHOSPHOLIPASE L1"/>
    <property type="match status" value="1"/>
</dbReference>
<evidence type="ECO:0000259" key="1">
    <source>
        <dbReference type="Pfam" id="PF13472"/>
    </source>
</evidence>